<evidence type="ECO:0000256" key="4">
    <source>
        <dbReference type="ARBA" id="ARBA00023136"/>
    </source>
</evidence>
<dbReference type="InterPro" id="IPR036259">
    <property type="entry name" value="MFS_trans_sf"/>
</dbReference>
<feature type="region of interest" description="Disordered" evidence="5">
    <location>
        <begin position="1010"/>
        <end position="1046"/>
    </location>
</feature>
<gene>
    <name evidence="7" type="ORF">MAR_009256</name>
</gene>
<evidence type="ECO:0000256" key="5">
    <source>
        <dbReference type="SAM" id="MobiDB-lite"/>
    </source>
</evidence>
<evidence type="ECO:0000313" key="7">
    <source>
        <dbReference type="EMBL" id="WAR02698.1"/>
    </source>
</evidence>
<comment type="subcellular location">
    <subcellularLocation>
        <location evidence="1">Membrane</location>
        <topology evidence="1">Multi-pass membrane protein</topology>
    </subcellularLocation>
</comment>
<feature type="transmembrane region" description="Helical" evidence="6">
    <location>
        <begin position="723"/>
        <end position="743"/>
    </location>
</feature>
<feature type="compositionally biased region" description="Basic and acidic residues" evidence="5">
    <location>
        <begin position="1126"/>
        <end position="1135"/>
    </location>
</feature>
<evidence type="ECO:0000256" key="3">
    <source>
        <dbReference type="ARBA" id="ARBA00022989"/>
    </source>
</evidence>
<dbReference type="SUPFAM" id="SSF103473">
    <property type="entry name" value="MFS general substrate transporter"/>
    <property type="match status" value="1"/>
</dbReference>
<name>A0ABY7DY70_MYAAR</name>
<feature type="transmembrane region" description="Helical" evidence="6">
    <location>
        <begin position="577"/>
        <end position="595"/>
    </location>
</feature>
<feature type="compositionally biased region" description="Polar residues" evidence="5">
    <location>
        <begin position="1"/>
        <end position="10"/>
    </location>
</feature>
<feature type="transmembrane region" description="Helical" evidence="6">
    <location>
        <begin position="522"/>
        <end position="550"/>
    </location>
</feature>
<evidence type="ECO:0000256" key="2">
    <source>
        <dbReference type="ARBA" id="ARBA00022692"/>
    </source>
</evidence>
<dbReference type="Proteomes" id="UP001164746">
    <property type="component" value="Chromosome 4"/>
</dbReference>
<evidence type="ECO:0000313" key="8">
    <source>
        <dbReference type="Proteomes" id="UP001164746"/>
    </source>
</evidence>
<dbReference type="InterPro" id="IPR011701">
    <property type="entry name" value="MFS"/>
</dbReference>
<dbReference type="Gene3D" id="1.20.1250.20">
    <property type="entry name" value="MFS general substrate transporter like domains"/>
    <property type="match status" value="2"/>
</dbReference>
<evidence type="ECO:0000256" key="6">
    <source>
        <dbReference type="SAM" id="Phobius"/>
    </source>
</evidence>
<proteinExistence type="predicted"/>
<dbReference type="EMBL" id="CP111015">
    <property type="protein sequence ID" value="WAR02698.1"/>
    <property type="molecule type" value="Genomic_DNA"/>
</dbReference>
<keyword evidence="3 6" id="KW-1133">Transmembrane helix</keyword>
<feature type="region of interest" description="Disordered" evidence="5">
    <location>
        <begin position="1"/>
        <end position="21"/>
    </location>
</feature>
<dbReference type="PANTHER" id="PTHR11662:SF456">
    <property type="entry name" value="VESICULAR GLUTAMATE TRANSPORTER, ISOFORM A"/>
    <property type="match status" value="1"/>
</dbReference>
<keyword evidence="8" id="KW-1185">Reference proteome</keyword>
<reference evidence="7" key="1">
    <citation type="submission" date="2022-11" db="EMBL/GenBank/DDBJ databases">
        <title>Centuries of genome instability and evolution in soft-shell clam transmissible cancer (bioRxiv).</title>
        <authorList>
            <person name="Hart S.F.M."/>
            <person name="Yonemitsu M.A."/>
            <person name="Giersch R.M."/>
            <person name="Beal B.F."/>
            <person name="Arriagada G."/>
            <person name="Davis B.W."/>
            <person name="Ostrander E.A."/>
            <person name="Goff S.P."/>
            <person name="Metzger M.J."/>
        </authorList>
    </citation>
    <scope>NUCLEOTIDE SEQUENCE</scope>
    <source>
        <strain evidence="7">MELC-2E11</strain>
        <tissue evidence="7">Siphon/mantle</tissue>
    </source>
</reference>
<keyword evidence="4 6" id="KW-0472">Membrane</keyword>
<protein>
    <submittedName>
        <fullName evidence="7">VGLU2-like protein</fullName>
    </submittedName>
</protein>
<feature type="transmembrane region" description="Helical" evidence="6">
    <location>
        <begin position="669"/>
        <end position="690"/>
    </location>
</feature>
<sequence>MSPTTHSFSTEVGCHQPRRISRRKWDVTNHAGFLDGSGMSPTTQSFSKEVGCHQPRRIFRRKWDVTNRVGFLDGSGMSPTTQDFSTEVGCHQPRRVSRRKWDVTNHAGFLDGRWLKFLQLLEGKESGLHSDSHRHVLGNRHMQEANRYPVHYVLIQNRLSVNVFIKIRLWVIHSVNVINRRQCWLFLFPFCDGAVILGKGQGFQERMRCYLITPLHSPFVLFPFVDDQPKLLFRRFPDALLLCHLLPFDVTGLVVDEILRRLGNGGVLCLECFQRRAGLPLHDLERVVSVNYVKVNLVPKHMVIEFIEYSFVSEFNVKQGRATNLSSADVKAPVHPFDVGAVYRVPWSAGIVNPGSMSISVFSVRLAAITFWKDSIIGRVLVSFLELDLPYFIPVIGVHEVRSGPVRPLVEVVEIVRIPLGHVTSGVVNAPAQRENVDQVNVGAFKPVTDELTKAFPEMPVPQGIPPVLNNSATLGSQMVVAGGDPALIADDDDDVLNVCRDGTLKMEGRASARCFPVPKRVIVTMLLGLGMMLVYAMRTNVGVMVVMILDEQAYEKLESVEAIMNIPRVTWDARHVGFLHSVFYIGFIVTQIPAAFCTTLWPSNRMYGGCILVSALLNLLLPVCIENGLYGPTCLIRGCQGLAEGYLYPACYGVLRHWTAPKERSRQVSAVLSCCMCVLWWGVWTLVAYEKPSHDVTMSDQEFLFLQEAQGQDVIDYVNLTVPWGAILTSLPVMAICLCHFVRHWVLGLMLTNEPLYLSQFGYNIAEAGALASVPHIAKMVMSFLSGLIADGLLNHTSISTTAVRKLLVGVGLGLEALGFLVLTLLTDGVPVIIVLSLSVGAFGLTTSGWSVNHYDLSTRHASSLVAITSTFGSIGAMIVPIVTGHLTNLAGWNHVFDLTAGIILLATVFFLVFGSGAQQSWSEPPPNICLIQKTDPLARKPYKTHIVQESPPVDEKYRPIQPHTALVDAQSTSIMEEIAVGEISVNRQDLVQPASLIDRLMQMINPSEDHTTPKMSGDSGRPHTGNGNIADNTLRTGQENSNASSEEIKNIMNKCAIEVVYSKDYAQSIQPLPNDGDNAVCDTELNCSSTSECPDSVSNFTSRMSNGAEIAMPSTSLTDEVEENADKRSLTDL</sequence>
<feature type="transmembrane region" description="Helical" evidence="6">
    <location>
        <begin position="833"/>
        <end position="853"/>
    </location>
</feature>
<accession>A0ABY7DY70</accession>
<feature type="transmembrane region" description="Helical" evidence="6">
    <location>
        <begin position="865"/>
        <end position="885"/>
    </location>
</feature>
<feature type="transmembrane region" description="Helical" evidence="6">
    <location>
        <begin position="607"/>
        <end position="626"/>
    </location>
</feature>
<evidence type="ECO:0000256" key="1">
    <source>
        <dbReference type="ARBA" id="ARBA00004141"/>
    </source>
</evidence>
<feature type="transmembrane region" description="Helical" evidence="6">
    <location>
        <begin position="897"/>
        <end position="915"/>
    </location>
</feature>
<dbReference type="PANTHER" id="PTHR11662">
    <property type="entry name" value="SOLUTE CARRIER FAMILY 17"/>
    <property type="match status" value="1"/>
</dbReference>
<feature type="compositionally biased region" description="Polar residues" evidence="5">
    <location>
        <begin position="1027"/>
        <end position="1046"/>
    </location>
</feature>
<keyword evidence="2 6" id="KW-0812">Transmembrane</keyword>
<organism evidence="7 8">
    <name type="scientific">Mya arenaria</name>
    <name type="common">Soft-shell clam</name>
    <dbReference type="NCBI Taxonomy" id="6604"/>
    <lineage>
        <taxon>Eukaryota</taxon>
        <taxon>Metazoa</taxon>
        <taxon>Spiralia</taxon>
        <taxon>Lophotrochozoa</taxon>
        <taxon>Mollusca</taxon>
        <taxon>Bivalvia</taxon>
        <taxon>Autobranchia</taxon>
        <taxon>Heteroconchia</taxon>
        <taxon>Euheterodonta</taxon>
        <taxon>Imparidentia</taxon>
        <taxon>Neoheterodontei</taxon>
        <taxon>Myida</taxon>
        <taxon>Myoidea</taxon>
        <taxon>Myidae</taxon>
        <taxon>Mya</taxon>
    </lineage>
</organism>
<feature type="transmembrane region" description="Helical" evidence="6">
    <location>
        <begin position="808"/>
        <end position="827"/>
    </location>
</feature>
<dbReference type="InterPro" id="IPR050382">
    <property type="entry name" value="MFS_Na/Anion_cotransporter"/>
</dbReference>
<dbReference type="Pfam" id="PF07690">
    <property type="entry name" value="MFS_1"/>
    <property type="match status" value="2"/>
</dbReference>
<feature type="region of interest" description="Disordered" evidence="5">
    <location>
        <begin position="1112"/>
        <end position="1135"/>
    </location>
</feature>